<dbReference type="PANTHER" id="PTHR31025:SF9">
    <property type="entry name" value="SI:DKEY-286J15.1"/>
    <property type="match status" value="1"/>
</dbReference>
<dbReference type="PANTHER" id="PTHR31025">
    <property type="entry name" value="SI:CH211-196P9.1-RELATED"/>
    <property type="match status" value="1"/>
</dbReference>
<dbReference type="AlphaFoldDB" id="A0AAQ4EA06"/>
<feature type="signal peptide" evidence="2">
    <location>
        <begin position="1"/>
        <end position="16"/>
    </location>
</feature>
<protein>
    <submittedName>
        <fullName evidence="3">Uncharacterized protein</fullName>
    </submittedName>
</protein>
<gene>
    <name evidence="3" type="ORF">V5799_025178</name>
</gene>
<name>A0AAQ4EA06_AMBAM</name>
<evidence type="ECO:0000256" key="1">
    <source>
        <dbReference type="SAM" id="MobiDB-lite"/>
    </source>
</evidence>
<reference evidence="3 4" key="1">
    <citation type="journal article" date="2023" name="Arcadia Sci">
        <title>De novo assembly of a long-read Amblyomma americanum tick genome.</title>
        <authorList>
            <person name="Chou S."/>
            <person name="Poskanzer K.E."/>
            <person name="Rollins M."/>
            <person name="Thuy-Boun P.S."/>
        </authorList>
    </citation>
    <scope>NUCLEOTIDE SEQUENCE [LARGE SCALE GENOMIC DNA]</scope>
    <source>
        <strain evidence="3">F_SG_1</strain>
        <tissue evidence="3">Salivary glands</tissue>
    </source>
</reference>
<evidence type="ECO:0000313" key="4">
    <source>
        <dbReference type="Proteomes" id="UP001321473"/>
    </source>
</evidence>
<evidence type="ECO:0000313" key="3">
    <source>
        <dbReference type="EMBL" id="KAK8771579.1"/>
    </source>
</evidence>
<keyword evidence="2" id="KW-0732">Signal</keyword>
<evidence type="ECO:0000256" key="2">
    <source>
        <dbReference type="SAM" id="SignalP"/>
    </source>
</evidence>
<proteinExistence type="predicted"/>
<feature type="chain" id="PRO_5042949725" evidence="2">
    <location>
        <begin position="17"/>
        <end position="407"/>
    </location>
</feature>
<accession>A0AAQ4EA06</accession>
<comment type="caution">
    <text evidence="3">The sequence shown here is derived from an EMBL/GenBank/DDBJ whole genome shotgun (WGS) entry which is preliminary data.</text>
</comment>
<keyword evidence="4" id="KW-1185">Reference proteome</keyword>
<dbReference type="EMBL" id="JARKHS020019562">
    <property type="protein sequence ID" value="KAK8771579.1"/>
    <property type="molecule type" value="Genomic_DNA"/>
</dbReference>
<feature type="region of interest" description="Disordered" evidence="1">
    <location>
        <begin position="125"/>
        <end position="151"/>
    </location>
</feature>
<sequence length="407" mass="45803">MLFSSFLILTWHFRIADVLDEPQQAEQSRVTATYSLTYSLPAVPNDIQFSIERHQSGQYFKARSRVVQWLYHDLCLYTMYPGKLYNEAAQALVSRYPNLADSSGTGYDSWREALRFRAKYERRKIRIQQNDGADSPPSKKTTKDGKVATVGGNALQRVSRPSVATAPDGEDEESIAGHIEGMKSAVQKARPDMAYIIDCMRRTFPTRRKWIGSEDPSVEVAIEKFPALAMSSIAQLEFELITSVSVLERLEEALHRTKEKIVHAARKKRHLEGFLEDFDARIDGTSEAAVYETTVTAAVCLLPSMVKERVETFVRPFDPAAAHYIPTVVHRGGILTTDFSVCLEKICIKETSLLAAVATQMALYWAFNIVFDKKAQRSFDLLCRLINVDSGLRPTPLVRLAQTVLGE</sequence>
<dbReference type="Proteomes" id="UP001321473">
    <property type="component" value="Unassembled WGS sequence"/>
</dbReference>
<organism evidence="3 4">
    <name type="scientific">Amblyomma americanum</name>
    <name type="common">Lone star tick</name>
    <dbReference type="NCBI Taxonomy" id="6943"/>
    <lineage>
        <taxon>Eukaryota</taxon>
        <taxon>Metazoa</taxon>
        <taxon>Ecdysozoa</taxon>
        <taxon>Arthropoda</taxon>
        <taxon>Chelicerata</taxon>
        <taxon>Arachnida</taxon>
        <taxon>Acari</taxon>
        <taxon>Parasitiformes</taxon>
        <taxon>Ixodida</taxon>
        <taxon>Ixodoidea</taxon>
        <taxon>Ixodidae</taxon>
        <taxon>Amblyomminae</taxon>
        <taxon>Amblyomma</taxon>
    </lineage>
</organism>